<reference evidence="1 2" key="1">
    <citation type="journal article" date="2017" name="ISME J.">
        <title>Energy and carbon metabolisms in a deep terrestrial subsurface fluid microbial community.</title>
        <authorList>
            <person name="Momper L."/>
            <person name="Jungbluth S.P."/>
            <person name="Lee M.D."/>
            <person name="Amend J.P."/>
        </authorList>
    </citation>
    <scope>NUCLEOTIDE SEQUENCE [LARGE SCALE GENOMIC DNA]</scope>
    <source>
        <strain evidence="1">SURF_5</strain>
    </source>
</reference>
<dbReference type="AlphaFoldDB" id="A0A3A4P167"/>
<evidence type="ECO:0000313" key="1">
    <source>
        <dbReference type="EMBL" id="RJP24879.1"/>
    </source>
</evidence>
<evidence type="ECO:0000313" key="2">
    <source>
        <dbReference type="Proteomes" id="UP000265882"/>
    </source>
</evidence>
<name>A0A3A4P167_ABYX5</name>
<sequence>MIKNGFVFLKNGNGRFSKMNESSLASRAAEYSIKWQDNCIITESRKEIYAQTHEEMSDNRPGNLFSKSFRINAR</sequence>
<protein>
    <submittedName>
        <fullName evidence="1">Uncharacterized protein</fullName>
    </submittedName>
</protein>
<gene>
    <name evidence="1" type="ORF">C4520_03280</name>
</gene>
<proteinExistence type="predicted"/>
<organism evidence="1 2">
    <name type="scientific">Abyssobacteria bacterium (strain SURF_5)</name>
    <dbReference type="NCBI Taxonomy" id="2093360"/>
    <lineage>
        <taxon>Bacteria</taxon>
        <taxon>Pseudomonadati</taxon>
        <taxon>Candidatus Hydrogenedentota</taxon>
        <taxon>Candidatus Abyssobacteria</taxon>
    </lineage>
</organism>
<comment type="caution">
    <text evidence="1">The sequence shown here is derived from an EMBL/GenBank/DDBJ whole genome shotgun (WGS) entry which is preliminary data.</text>
</comment>
<accession>A0A3A4P167</accession>
<dbReference type="EMBL" id="QZKU01000029">
    <property type="protein sequence ID" value="RJP24879.1"/>
    <property type="molecule type" value="Genomic_DNA"/>
</dbReference>
<dbReference type="Proteomes" id="UP000265882">
    <property type="component" value="Unassembled WGS sequence"/>
</dbReference>